<dbReference type="RefSeq" id="WP_141684289.1">
    <property type="nucleotide sequence ID" value="NZ_MBLS01000128.1"/>
</dbReference>
<name>A0A517D5U7_LIMRT</name>
<evidence type="ECO:0000313" key="3">
    <source>
        <dbReference type="Proteomes" id="UP000316394"/>
    </source>
</evidence>
<gene>
    <name evidence="2" type="ORF">FOD75_06305</name>
</gene>
<feature type="compositionally biased region" description="Basic and acidic residues" evidence="1">
    <location>
        <begin position="167"/>
        <end position="178"/>
    </location>
</feature>
<evidence type="ECO:0000313" key="2">
    <source>
        <dbReference type="EMBL" id="QDR72722.1"/>
    </source>
</evidence>
<reference evidence="2 3" key="1">
    <citation type="submission" date="2019-07" db="EMBL/GenBank/DDBJ databases">
        <title>Gastrointestinal microbiota of Peromyscus leucopus, the white-footed mouse.</title>
        <authorList>
            <person name="Milovic A."/>
            <person name="Bassam K."/>
            <person name="Barbour A.G."/>
        </authorList>
    </citation>
    <scope>NUCLEOTIDE SEQUENCE [LARGE SCALE GENOMIC DNA]</scope>
    <source>
        <strain evidence="2 3">LL7</strain>
    </source>
</reference>
<protein>
    <submittedName>
        <fullName evidence="2">Uncharacterized protein</fullName>
    </submittedName>
</protein>
<dbReference type="Proteomes" id="UP000316394">
    <property type="component" value="Chromosome"/>
</dbReference>
<dbReference type="AlphaFoldDB" id="A0A517D5U7"/>
<feature type="region of interest" description="Disordered" evidence="1">
    <location>
        <begin position="167"/>
        <end position="213"/>
    </location>
</feature>
<dbReference type="EMBL" id="CP041676">
    <property type="protein sequence ID" value="QDR72722.1"/>
    <property type="molecule type" value="Genomic_DNA"/>
</dbReference>
<sequence>MNWKLILIGEILMPRGAETRGHSLRLFQEGPVKDWLDVQSSPGSSIGELIVFVTSYIGEVVDLPSTLPKIRAKQLKDAGNDLINETDSIYSKSANKKYPVKARTIRIPEYDEVKAWFDAQNAPGESVNQLIFLAIGMFGITDFPFALSLSQGRIFSTLESSFTKNGNKLEDKKAEQKKNSFSSEQVSKNNHNEMQKNIDLSMLSHDPNKDVKS</sequence>
<accession>A0A517D5U7</accession>
<proteinExistence type="predicted"/>
<feature type="compositionally biased region" description="Polar residues" evidence="1">
    <location>
        <begin position="179"/>
        <end position="189"/>
    </location>
</feature>
<organism evidence="2 3">
    <name type="scientific">Limosilactobacillus reuteri</name>
    <name type="common">Lactobacillus reuteri</name>
    <dbReference type="NCBI Taxonomy" id="1598"/>
    <lineage>
        <taxon>Bacteria</taxon>
        <taxon>Bacillati</taxon>
        <taxon>Bacillota</taxon>
        <taxon>Bacilli</taxon>
        <taxon>Lactobacillales</taxon>
        <taxon>Lactobacillaceae</taxon>
        <taxon>Limosilactobacillus</taxon>
    </lineage>
</organism>
<evidence type="ECO:0000256" key="1">
    <source>
        <dbReference type="SAM" id="MobiDB-lite"/>
    </source>
</evidence>